<feature type="domain" description="Xylanolytic transcriptional activator regulatory" evidence="10">
    <location>
        <begin position="255"/>
        <end position="330"/>
    </location>
</feature>
<protein>
    <recommendedName>
        <fullName evidence="10">Xylanolytic transcriptional activator regulatory domain-containing protein</fullName>
    </recommendedName>
</protein>
<evidence type="ECO:0000256" key="4">
    <source>
        <dbReference type="ARBA" id="ARBA00023015"/>
    </source>
</evidence>
<gene>
    <name evidence="11" type="ORF">BS50DRAFT_340847</name>
</gene>
<dbReference type="CDD" id="cd14653">
    <property type="entry name" value="ZIP_Gal4p-like"/>
    <property type="match status" value="1"/>
</dbReference>
<keyword evidence="7" id="KW-0539">Nucleus</keyword>
<dbReference type="Proteomes" id="UP000240883">
    <property type="component" value="Unassembled WGS sequence"/>
</dbReference>
<feature type="compositionally biased region" description="Polar residues" evidence="8">
    <location>
        <begin position="43"/>
        <end position="54"/>
    </location>
</feature>
<reference evidence="11 12" key="1">
    <citation type="journal article" date="2018" name="Front. Microbiol.">
        <title>Genome-Wide Analysis of Corynespora cassiicola Leaf Fall Disease Putative Effectors.</title>
        <authorList>
            <person name="Lopez D."/>
            <person name="Ribeiro S."/>
            <person name="Label P."/>
            <person name="Fumanal B."/>
            <person name="Venisse J.S."/>
            <person name="Kohler A."/>
            <person name="de Oliveira R.R."/>
            <person name="Labutti K."/>
            <person name="Lipzen A."/>
            <person name="Lail K."/>
            <person name="Bauer D."/>
            <person name="Ohm R.A."/>
            <person name="Barry K.W."/>
            <person name="Spatafora J."/>
            <person name="Grigoriev I.V."/>
            <person name="Martin F.M."/>
            <person name="Pujade-Renaud V."/>
        </authorList>
    </citation>
    <scope>NUCLEOTIDE SEQUENCE [LARGE SCALE GENOMIC DNA]</scope>
    <source>
        <strain evidence="11 12">Philippines</strain>
    </source>
</reference>
<evidence type="ECO:0000259" key="10">
    <source>
        <dbReference type="SMART" id="SM00906"/>
    </source>
</evidence>
<evidence type="ECO:0000256" key="9">
    <source>
        <dbReference type="SAM" id="Phobius"/>
    </source>
</evidence>
<feature type="region of interest" description="Disordered" evidence="8">
    <location>
        <begin position="34"/>
        <end position="57"/>
    </location>
</feature>
<evidence type="ECO:0000313" key="12">
    <source>
        <dbReference type="Proteomes" id="UP000240883"/>
    </source>
</evidence>
<keyword evidence="9" id="KW-1133">Transmembrane helix</keyword>
<dbReference type="CDD" id="cd12148">
    <property type="entry name" value="fungal_TF_MHR"/>
    <property type="match status" value="1"/>
</dbReference>
<sequence>MLYINALEERIAFLEAQLPEYGQDHFSQNDITKGAQRVPRRQSCVSATGTQGTNVDDEDSTLVDGVAYLSLCASGATDGAPEPYYMGSSSGAAIARMIQSSIFRARQKANTPTPFNSLRSASISSANSSIPTPLPSSLLQFPPPALSQRLFSVFFNRLHTRWPILDRKIYEKVYERQYEQGALSLIERCNLHMIYAISARFLQLTKQGIDVDSEAHFAAAIEPMDFVMEQHNCSTVQFLTLLAIYGQRSPYGAGVWSQVRYSITLCVELGMHRKPTAHAPVRDPRDLEIRRRIFWSCYCLDRLTSVLLGRTFAISDRDINVELPSDDPMFWDLTSNQPPPDDGQGWSNILPFIHIIKLRKIQSKIQRVVFRVDKDYESLSLEEHARIDAKVAEIKSDLDDWGNSIPEPPPVMEGGPRWMYQPENVNTYHDSRDFFTLQYHKTIISLYTSLLPSLSAKDHRFITCAQSSARICMTYKRLNQQKILSFTIIGLHSCFVAGLTLVYCLWKDKKLFSFDMLEATRSCSQCLTIFGEKWPGAVKYGEIFEALSGSVLRAIMEPAQDSAQNLRIDLDILSEQSASATPSNKEKKASDPLLGAVKDVFMEVDEDVPGGWQGWRVFNEMVQSDIQAPGLATGGISEAGPLPRNDTASPTWNEINDFPTDDYELPNAPMGGTLAFGNQGGWEHGFFAGYE</sequence>
<keyword evidence="4" id="KW-0805">Transcription regulation</keyword>
<dbReference type="EMBL" id="KZ678133">
    <property type="protein sequence ID" value="PSN69371.1"/>
    <property type="molecule type" value="Genomic_DNA"/>
</dbReference>
<comment type="subcellular location">
    <subcellularLocation>
        <location evidence="1">Nucleus</location>
    </subcellularLocation>
</comment>
<dbReference type="GO" id="GO:0043565">
    <property type="term" value="F:sequence-specific DNA binding"/>
    <property type="evidence" value="ECO:0007669"/>
    <property type="project" value="TreeGrafter"/>
</dbReference>
<dbReference type="GO" id="GO:0005634">
    <property type="term" value="C:nucleus"/>
    <property type="evidence" value="ECO:0007669"/>
    <property type="project" value="UniProtKB-SubCell"/>
</dbReference>
<keyword evidence="5" id="KW-0238">DNA-binding</keyword>
<dbReference type="Pfam" id="PF04082">
    <property type="entry name" value="Fungal_trans"/>
    <property type="match status" value="1"/>
</dbReference>
<evidence type="ECO:0000256" key="8">
    <source>
        <dbReference type="SAM" id="MobiDB-lite"/>
    </source>
</evidence>
<dbReference type="SMART" id="SM00906">
    <property type="entry name" value="Fungal_trans"/>
    <property type="match status" value="1"/>
</dbReference>
<name>A0A2T2NVA0_CORCC</name>
<dbReference type="InterPro" id="IPR007219">
    <property type="entry name" value="XnlR_reg_dom"/>
</dbReference>
<dbReference type="GO" id="GO:0045944">
    <property type="term" value="P:positive regulation of transcription by RNA polymerase II"/>
    <property type="evidence" value="ECO:0007669"/>
    <property type="project" value="TreeGrafter"/>
</dbReference>
<dbReference type="PANTHER" id="PTHR47782">
    <property type="entry name" value="ZN(II)2CYS6 TRANSCRIPTION FACTOR (EUROFUNG)-RELATED"/>
    <property type="match status" value="1"/>
</dbReference>
<evidence type="ECO:0000256" key="1">
    <source>
        <dbReference type="ARBA" id="ARBA00004123"/>
    </source>
</evidence>
<keyword evidence="9" id="KW-0812">Transmembrane</keyword>
<keyword evidence="9" id="KW-0472">Membrane</keyword>
<dbReference type="GO" id="GO:0006351">
    <property type="term" value="P:DNA-templated transcription"/>
    <property type="evidence" value="ECO:0007669"/>
    <property type="project" value="InterPro"/>
</dbReference>
<proteinExistence type="predicted"/>
<keyword evidence="6" id="KW-0804">Transcription</keyword>
<evidence type="ECO:0000256" key="7">
    <source>
        <dbReference type="ARBA" id="ARBA00023242"/>
    </source>
</evidence>
<dbReference type="AlphaFoldDB" id="A0A2T2NVA0"/>
<dbReference type="InterPro" id="IPR052202">
    <property type="entry name" value="Yeast_MetPath_Reg"/>
</dbReference>
<dbReference type="GO" id="GO:0000981">
    <property type="term" value="F:DNA-binding transcription factor activity, RNA polymerase II-specific"/>
    <property type="evidence" value="ECO:0007669"/>
    <property type="project" value="TreeGrafter"/>
</dbReference>
<evidence type="ECO:0000256" key="2">
    <source>
        <dbReference type="ARBA" id="ARBA00022723"/>
    </source>
</evidence>
<dbReference type="STRING" id="1448308.A0A2T2NVA0"/>
<evidence type="ECO:0000256" key="6">
    <source>
        <dbReference type="ARBA" id="ARBA00023163"/>
    </source>
</evidence>
<accession>A0A2T2NVA0</accession>
<keyword evidence="3" id="KW-0862">Zinc</keyword>
<dbReference type="OrthoDB" id="9970124at2759"/>
<evidence type="ECO:0000256" key="3">
    <source>
        <dbReference type="ARBA" id="ARBA00022833"/>
    </source>
</evidence>
<evidence type="ECO:0000256" key="5">
    <source>
        <dbReference type="ARBA" id="ARBA00023125"/>
    </source>
</evidence>
<keyword evidence="12" id="KW-1185">Reference proteome</keyword>
<organism evidence="11 12">
    <name type="scientific">Corynespora cassiicola Philippines</name>
    <dbReference type="NCBI Taxonomy" id="1448308"/>
    <lineage>
        <taxon>Eukaryota</taxon>
        <taxon>Fungi</taxon>
        <taxon>Dikarya</taxon>
        <taxon>Ascomycota</taxon>
        <taxon>Pezizomycotina</taxon>
        <taxon>Dothideomycetes</taxon>
        <taxon>Pleosporomycetidae</taxon>
        <taxon>Pleosporales</taxon>
        <taxon>Corynesporascaceae</taxon>
        <taxon>Corynespora</taxon>
    </lineage>
</organism>
<dbReference type="GO" id="GO:0008270">
    <property type="term" value="F:zinc ion binding"/>
    <property type="evidence" value="ECO:0007669"/>
    <property type="project" value="InterPro"/>
</dbReference>
<evidence type="ECO:0000313" key="11">
    <source>
        <dbReference type="EMBL" id="PSN69371.1"/>
    </source>
</evidence>
<feature type="transmembrane region" description="Helical" evidence="9">
    <location>
        <begin position="483"/>
        <end position="506"/>
    </location>
</feature>
<dbReference type="PANTHER" id="PTHR47782:SF12">
    <property type="entry name" value="ZN(II)2CYS6 TRANSCRIPTION FACTOR (EUROFUNG)"/>
    <property type="match status" value="1"/>
</dbReference>
<keyword evidence="2" id="KW-0479">Metal-binding</keyword>